<reference evidence="2" key="1">
    <citation type="submission" date="2018-08" db="EMBL/GenBank/DDBJ databases">
        <authorList>
            <person name="Chevrot R."/>
        </authorList>
    </citation>
    <scope>NUCLEOTIDE SEQUENCE [LARGE SCALE GENOMIC DNA]</scope>
</reference>
<dbReference type="EMBL" id="LS992241">
    <property type="protein sequence ID" value="SYX85540.1"/>
    <property type="molecule type" value="Genomic_DNA"/>
</dbReference>
<name>A0A383RF28_PAEAL</name>
<accession>A0A383RF28</accession>
<sequence length="68" mass="7643">MTSRERTSKIPHGSIYLAMKGEGNVEGSPSHLRQLMYIRREDVSYTSGPPMSCCALNRLASCMHEKNQ</sequence>
<gene>
    <name evidence="1" type="ORF">PBLR_13962</name>
</gene>
<proteinExistence type="predicted"/>
<evidence type="ECO:0000313" key="2">
    <source>
        <dbReference type="Proteomes" id="UP000304148"/>
    </source>
</evidence>
<dbReference type="Proteomes" id="UP000304148">
    <property type="component" value="Chromosome"/>
</dbReference>
<organism evidence="1 2">
    <name type="scientific">Paenibacillus alvei</name>
    <name type="common">Bacillus alvei</name>
    <dbReference type="NCBI Taxonomy" id="44250"/>
    <lineage>
        <taxon>Bacteria</taxon>
        <taxon>Bacillati</taxon>
        <taxon>Bacillota</taxon>
        <taxon>Bacilli</taxon>
        <taxon>Bacillales</taxon>
        <taxon>Paenibacillaceae</taxon>
        <taxon>Paenibacillus</taxon>
    </lineage>
</organism>
<evidence type="ECO:0000313" key="1">
    <source>
        <dbReference type="EMBL" id="SYX85540.1"/>
    </source>
</evidence>
<protein>
    <submittedName>
        <fullName evidence="1">Uncharacterized protein</fullName>
    </submittedName>
</protein>
<dbReference type="AlphaFoldDB" id="A0A383RF28"/>